<evidence type="ECO:0000259" key="1">
    <source>
        <dbReference type="PROSITE" id="PS51186"/>
    </source>
</evidence>
<dbReference type="CDD" id="cd04301">
    <property type="entry name" value="NAT_SF"/>
    <property type="match status" value="1"/>
</dbReference>
<dbReference type="PANTHER" id="PTHR43415:SF3">
    <property type="entry name" value="GNAT-FAMILY ACETYLTRANSFERASE"/>
    <property type="match status" value="1"/>
</dbReference>
<protein>
    <submittedName>
        <fullName evidence="2">GNAT family N-acetyltransferase</fullName>
    </submittedName>
</protein>
<reference evidence="2 3" key="1">
    <citation type="submission" date="2018-03" db="EMBL/GenBank/DDBJ databases">
        <title>The uncultured portion of the human microbiome is neutrally assembled.</title>
        <authorList>
            <person name="Jeraldo P."/>
            <person name="Boardman L."/>
            <person name="White B.A."/>
            <person name="Nelson H."/>
            <person name="Goldenfeld N."/>
            <person name="Chia N."/>
        </authorList>
    </citation>
    <scope>NUCLEOTIDE SEQUENCE [LARGE SCALE GENOMIC DNA]</scope>
    <source>
        <strain evidence="2">CIM:MAG 903</strain>
    </source>
</reference>
<dbReference type="PROSITE" id="PS51186">
    <property type="entry name" value="GNAT"/>
    <property type="match status" value="1"/>
</dbReference>
<sequence length="161" mass="18880">MLRLKPYNISEADIILSWSKDETDFYKWSAGILGEYPIRKEKFDFVNNLMAFTAIEDDEPVGFFTMRRPSEIFDDLRFGFVVVDPSKRGKGYGKRMLQLGLKFAFEIYGAKKVSLSVFENNESAYFCYKSVGFNDVILDKTEIYYVLGEKWKCKEMMIENR</sequence>
<dbReference type="EMBL" id="QAMZ01000026">
    <property type="protein sequence ID" value="PWL54135.1"/>
    <property type="molecule type" value="Genomic_DNA"/>
</dbReference>
<feature type="domain" description="N-acetyltransferase" evidence="1">
    <location>
        <begin position="2"/>
        <end position="152"/>
    </location>
</feature>
<accession>A0A316MAK5</accession>
<dbReference type="SUPFAM" id="SSF55729">
    <property type="entry name" value="Acyl-CoA N-acyltransferases (Nat)"/>
    <property type="match status" value="1"/>
</dbReference>
<evidence type="ECO:0000313" key="2">
    <source>
        <dbReference type="EMBL" id="PWL54135.1"/>
    </source>
</evidence>
<name>A0A316MAK5_9CLOT</name>
<dbReference type="GO" id="GO:0016747">
    <property type="term" value="F:acyltransferase activity, transferring groups other than amino-acyl groups"/>
    <property type="evidence" value="ECO:0007669"/>
    <property type="project" value="InterPro"/>
</dbReference>
<proteinExistence type="predicted"/>
<keyword evidence="2" id="KW-0808">Transferase</keyword>
<dbReference type="InterPro" id="IPR016181">
    <property type="entry name" value="Acyl_CoA_acyltransferase"/>
</dbReference>
<dbReference type="Gene3D" id="3.40.630.30">
    <property type="match status" value="1"/>
</dbReference>
<evidence type="ECO:0000313" key="3">
    <source>
        <dbReference type="Proteomes" id="UP000246114"/>
    </source>
</evidence>
<dbReference type="InterPro" id="IPR000182">
    <property type="entry name" value="GNAT_dom"/>
</dbReference>
<comment type="caution">
    <text evidence="2">The sequence shown here is derived from an EMBL/GenBank/DDBJ whole genome shotgun (WGS) entry which is preliminary data.</text>
</comment>
<dbReference type="AlphaFoldDB" id="A0A316MAK5"/>
<dbReference type="Pfam" id="PF00583">
    <property type="entry name" value="Acetyltransf_1"/>
    <property type="match status" value="1"/>
</dbReference>
<dbReference type="Proteomes" id="UP000246114">
    <property type="component" value="Unassembled WGS sequence"/>
</dbReference>
<dbReference type="PANTHER" id="PTHR43415">
    <property type="entry name" value="SPERMIDINE N(1)-ACETYLTRANSFERASE"/>
    <property type="match status" value="1"/>
</dbReference>
<organism evidence="2 3">
    <name type="scientific">Clostridium cadaveris</name>
    <dbReference type="NCBI Taxonomy" id="1529"/>
    <lineage>
        <taxon>Bacteria</taxon>
        <taxon>Bacillati</taxon>
        <taxon>Bacillota</taxon>
        <taxon>Clostridia</taxon>
        <taxon>Eubacteriales</taxon>
        <taxon>Clostridiaceae</taxon>
        <taxon>Clostridium</taxon>
    </lineage>
</organism>
<gene>
    <name evidence="2" type="ORF">DBY38_05295</name>
</gene>